<evidence type="ECO:0000256" key="4">
    <source>
        <dbReference type="ARBA" id="ARBA00022272"/>
    </source>
</evidence>
<dbReference type="EC" id="5.3.1.24" evidence="3 9"/>
<dbReference type="PANTHER" id="PTHR42894:SF1">
    <property type="entry name" value="N-(5'-PHOSPHORIBOSYL)ANTHRANILATE ISOMERASE"/>
    <property type="match status" value="1"/>
</dbReference>
<evidence type="ECO:0000313" key="12">
    <source>
        <dbReference type="Proteomes" id="UP001595683"/>
    </source>
</evidence>
<protein>
    <recommendedName>
        <fullName evidence="4 9">N-(5'-phosphoribosyl)anthranilate isomerase</fullName>
        <shortName evidence="9">PRAI</shortName>
        <ecNumber evidence="3 9">5.3.1.24</ecNumber>
    </recommendedName>
</protein>
<dbReference type="InterPro" id="IPR011060">
    <property type="entry name" value="RibuloseP-bd_barrel"/>
</dbReference>
<evidence type="ECO:0000256" key="3">
    <source>
        <dbReference type="ARBA" id="ARBA00012572"/>
    </source>
</evidence>
<evidence type="ECO:0000256" key="5">
    <source>
        <dbReference type="ARBA" id="ARBA00022605"/>
    </source>
</evidence>
<gene>
    <name evidence="9" type="primary">trpF</name>
    <name evidence="11" type="ORF">ACFOOT_02360</name>
</gene>
<accession>A0ABV7V050</accession>
<evidence type="ECO:0000256" key="1">
    <source>
        <dbReference type="ARBA" id="ARBA00001164"/>
    </source>
</evidence>
<evidence type="ECO:0000256" key="8">
    <source>
        <dbReference type="ARBA" id="ARBA00023235"/>
    </source>
</evidence>
<dbReference type="CDD" id="cd00405">
    <property type="entry name" value="PRAI"/>
    <property type="match status" value="1"/>
</dbReference>
<dbReference type="InterPro" id="IPR044643">
    <property type="entry name" value="TrpF_fam"/>
</dbReference>
<dbReference type="EMBL" id="JBHRYE010000005">
    <property type="protein sequence ID" value="MFC3670257.1"/>
    <property type="molecule type" value="Genomic_DNA"/>
</dbReference>
<evidence type="ECO:0000313" key="11">
    <source>
        <dbReference type="EMBL" id="MFC3670257.1"/>
    </source>
</evidence>
<evidence type="ECO:0000256" key="2">
    <source>
        <dbReference type="ARBA" id="ARBA00004664"/>
    </source>
</evidence>
<evidence type="ECO:0000256" key="7">
    <source>
        <dbReference type="ARBA" id="ARBA00023141"/>
    </source>
</evidence>
<organism evidence="11 12">
    <name type="scientific">Novosphingobium pokkalii</name>
    <dbReference type="NCBI Taxonomy" id="1770194"/>
    <lineage>
        <taxon>Bacteria</taxon>
        <taxon>Pseudomonadati</taxon>
        <taxon>Pseudomonadota</taxon>
        <taxon>Alphaproteobacteria</taxon>
        <taxon>Sphingomonadales</taxon>
        <taxon>Sphingomonadaceae</taxon>
        <taxon>Novosphingobium</taxon>
    </lineage>
</organism>
<dbReference type="RefSeq" id="WP_191325954.1">
    <property type="nucleotide sequence ID" value="NZ_BMZP01000025.1"/>
</dbReference>
<keyword evidence="5 9" id="KW-0028">Amino-acid biosynthesis</keyword>
<keyword evidence="6 9" id="KW-0822">Tryptophan biosynthesis</keyword>
<dbReference type="Gene3D" id="3.20.20.70">
    <property type="entry name" value="Aldolase class I"/>
    <property type="match status" value="1"/>
</dbReference>
<reference evidence="12" key="1">
    <citation type="journal article" date="2019" name="Int. J. Syst. Evol. Microbiol.">
        <title>The Global Catalogue of Microorganisms (GCM) 10K type strain sequencing project: providing services to taxonomists for standard genome sequencing and annotation.</title>
        <authorList>
            <consortium name="The Broad Institute Genomics Platform"/>
            <consortium name="The Broad Institute Genome Sequencing Center for Infectious Disease"/>
            <person name="Wu L."/>
            <person name="Ma J."/>
        </authorList>
    </citation>
    <scope>NUCLEOTIDE SEQUENCE [LARGE SCALE GENOMIC DNA]</scope>
    <source>
        <strain evidence="12">KCTC 42224</strain>
    </source>
</reference>
<dbReference type="InterPro" id="IPR001240">
    <property type="entry name" value="PRAI_dom"/>
</dbReference>
<evidence type="ECO:0000256" key="9">
    <source>
        <dbReference type="HAMAP-Rule" id="MF_00135"/>
    </source>
</evidence>
<dbReference type="Proteomes" id="UP001595683">
    <property type="component" value="Unassembled WGS sequence"/>
</dbReference>
<keyword evidence="12" id="KW-1185">Reference proteome</keyword>
<keyword evidence="8 9" id="KW-0413">Isomerase</keyword>
<dbReference type="InterPro" id="IPR013785">
    <property type="entry name" value="Aldolase_TIM"/>
</dbReference>
<comment type="similarity">
    <text evidence="9">Belongs to the TrpF family.</text>
</comment>
<dbReference type="Pfam" id="PF00697">
    <property type="entry name" value="PRAI"/>
    <property type="match status" value="1"/>
</dbReference>
<evidence type="ECO:0000259" key="10">
    <source>
        <dbReference type="Pfam" id="PF00697"/>
    </source>
</evidence>
<dbReference type="HAMAP" id="MF_00135">
    <property type="entry name" value="PRAI"/>
    <property type="match status" value="1"/>
</dbReference>
<comment type="catalytic activity">
    <reaction evidence="1 9">
        <text>N-(5-phospho-beta-D-ribosyl)anthranilate = 1-(2-carboxyphenylamino)-1-deoxy-D-ribulose 5-phosphate</text>
        <dbReference type="Rhea" id="RHEA:21540"/>
        <dbReference type="ChEBI" id="CHEBI:18277"/>
        <dbReference type="ChEBI" id="CHEBI:58613"/>
        <dbReference type="EC" id="5.3.1.24"/>
    </reaction>
</comment>
<dbReference type="SUPFAM" id="SSF51366">
    <property type="entry name" value="Ribulose-phoshate binding barrel"/>
    <property type="match status" value="1"/>
</dbReference>
<dbReference type="GO" id="GO:0004640">
    <property type="term" value="F:phosphoribosylanthranilate isomerase activity"/>
    <property type="evidence" value="ECO:0007669"/>
    <property type="project" value="UniProtKB-EC"/>
</dbReference>
<comment type="pathway">
    <text evidence="2 9">Amino-acid biosynthesis; L-tryptophan biosynthesis; L-tryptophan from chorismate: step 3/5.</text>
</comment>
<dbReference type="PANTHER" id="PTHR42894">
    <property type="entry name" value="N-(5'-PHOSPHORIBOSYL)ANTHRANILATE ISOMERASE"/>
    <property type="match status" value="1"/>
</dbReference>
<feature type="domain" description="N-(5'phosphoribosyl) anthranilate isomerase (PRAI)" evidence="10">
    <location>
        <begin position="6"/>
        <end position="208"/>
    </location>
</feature>
<dbReference type="NCBIfam" id="NF002295">
    <property type="entry name" value="PRK01222.1-1"/>
    <property type="match status" value="1"/>
</dbReference>
<name>A0ABV7V050_9SPHN</name>
<sequence length="214" mass="21953">MPAPAIKICGINTSAALDAAIAARAEYTGLVFFPPSPRNVTIRDAAQLGARNAGRSRLVGLFVDADDATIAEAVTAARLDVLQLHGQETPARAAQLRAQFGLPVWKALSVAGPDDISGATRYAGAADLLLFDAKAPKGAALPGGLGLVFDWTLLKAWRGPTAWGLAGGLGPDNVADAVRQTGAELVDVSSGVESAPGVKDESRIQAFCRAARAA</sequence>
<comment type="caution">
    <text evidence="11">The sequence shown here is derived from an EMBL/GenBank/DDBJ whole genome shotgun (WGS) entry which is preliminary data.</text>
</comment>
<proteinExistence type="inferred from homology"/>
<evidence type="ECO:0000256" key="6">
    <source>
        <dbReference type="ARBA" id="ARBA00022822"/>
    </source>
</evidence>
<keyword evidence="7 9" id="KW-0057">Aromatic amino acid biosynthesis</keyword>